<evidence type="ECO:0000313" key="2">
    <source>
        <dbReference type="EMBL" id="CAD9318460.1"/>
    </source>
</evidence>
<feature type="repeat" description="PPR" evidence="1">
    <location>
        <begin position="328"/>
        <end position="362"/>
    </location>
</feature>
<accession>A0A7S2E6V1</accession>
<dbReference type="InterPro" id="IPR002885">
    <property type="entry name" value="PPR_rpt"/>
</dbReference>
<reference evidence="2" key="1">
    <citation type="submission" date="2021-01" db="EMBL/GenBank/DDBJ databases">
        <authorList>
            <person name="Corre E."/>
            <person name="Pelletier E."/>
            <person name="Niang G."/>
            <person name="Scheremetjew M."/>
            <person name="Finn R."/>
            <person name="Kale V."/>
            <person name="Holt S."/>
            <person name="Cochrane G."/>
            <person name="Meng A."/>
            <person name="Brown T."/>
            <person name="Cohen L."/>
        </authorList>
    </citation>
    <scope>NUCLEOTIDE SEQUENCE</scope>
    <source>
        <strain evidence="2">Pop2</strain>
    </source>
</reference>
<dbReference type="NCBIfam" id="TIGR00756">
    <property type="entry name" value="PPR"/>
    <property type="match status" value="3"/>
</dbReference>
<feature type="repeat" description="PPR" evidence="1">
    <location>
        <begin position="293"/>
        <end position="327"/>
    </location>
</feature>
<feature type="repeat" description="PPR" evidence="1">
    <location>
        <begin position="363"/>
        <end position="397"/>
    </location>
</feature>
<sequence length="742" mass="80708">MWPVSNVGGLSSACTSRLPGQPVRLRFERVVEVGEYETATTTAEGDSVAPSLTGAVNGFRKLKEDVSSTSASSSVQATGSKTHKMLLTRCRDVLRQYTSEHDVKSESIIPATVADRVLEAIADASAPLDSKTLELVMNAYLVCRKPEGAIKAFEAAVGLAADGSSTDVDVVIGGKKTEGSRVVADVSALDMYTGTSLLRAHALRGDYNAARRVLAAMEGEVDTKINDIDTAKWPGAGRAKGFKTDSRCYNIALAAAAKAGGLKGMGMAVDMFDTMSEPGSVSDNTLTVGPEKNLVSYNTMINMLAKNRRKQDAFTIFYSMQQAGVKPDKISYTALIKASVESSDIDGARILLSDMIEDEIFPDVVTYNTIIKGLCDRYRWFEAKSLVSEMESYGINPNTMTYSLLMNGLIKADKPAACLTLFEAANVDERTSSLTENVRLYTTAITAAAMVGDNERALGFIARMTQAGIKPNLKTFTALMNALIASGKTKLAVDVFNKMDEPDGFAITLAIRAHCDAGNFASAAALLTEQRDGYKVMSGRDIMTSYNYIILSSLQQEKFDAARNALSELLQGGYIPSKETFKNILTGLDLLPQKGKMAQNAVKKDDRTDGFDFLLFVLDAIDARKIACNGYFYSAILLEGARLGGLRKKIASYLADARALTLGVSKRISVDECPVPEDEVLRITWEILLERYSEFKNDLGFKCLLPNLQVRVGKNEIRQVLASEQSVVYGSYRMRAARRFEI</sequence>
<evidence type="ECO:0008006" key="3">
    <source>
        <dbReference type="Google" id="ProtNLM"/>
    </source>
</evidence>
<dbReference type="GO" id="GO:0003729">
    <property type="term" value="F:mRNA binding"/>
    <property type="evidence" value="ECO:0007669"/>
    <property type="project" value="TreeGrafter"/>
</dbReference>
<evidence type="ECO:0000256" key="1">
    <source>
        <dbReference type="PROSITE-ProRule" id="PRU00708"/>
    </source>
</evidence>
<dbReference type="Pfam" id="PF13812">
    <property type="entry name" value="PPR_3"/>
    <property type="match status" value="1"/>
</dbReference>
<dbReference type="InterPro" id="IPR011990">
    <property type="entry name" value="TPR-like_helical_dom_sf"/>
</dbReference>
<dbReference type="Gene3D" id="1.25.40.10">
    <property type="entry name" value="Tetratricopeptide repeat domain"/>
    <property type="match status" value="3"/>
</dbReference>
<dbReference type="PANTHER" id="PTHR47934:SF6">
    <property type="entry name" value="MITOCHONDRIAL GROUP I INTRON SPLICING FACTOR CCM1-RELATED"/>
    <property type="match status" value="1"/>
</dbReference>
<dbReference type="PANTHER" id="PTHR47934">
    <property type="entry name" value="PENTATRICOPEPTIDE REPEAT-CONTAINING PROTEIN PET309, MITOCHONDRIAL"/>
    <property type="match status" value="1"/>
</dbReference>
<name>A0A7S2E6V1_9STRA</name>
<gene>
    <name evidence="2" type="ORF">DBRI1063_LOCUS4859</name>
</gene>
<dbReference type="GO" id="GO:0007005">
    <property type="term" value="P:mitochondrion organization"/>
    <property type="evidence" value="ECO:0007669"/>
    <property type="project" value="TreeGrafter"/>
</dbReference>
<dbReference type="AlphaFoldDB" id="A0A7S2E6V1"/>
<dbReference type="EMBL" id="HBGN01007646">
    <property type="protein sequence ID" value="CAD9318460.1"/>
    <property type="molecule type" value="Transcribed_RNA"/>
</dbReference>
<organism evidence="2">
    <name type="scientific">Ditylum brightwellii</name>
    <dbReference type="NCBI Taxonomy" id="49249"/>
    <lineage>
        <taxon>Eukaryota</taxon>
        <taxon>Sar</taxon>
        <taxon>Stramenopiles</taxon>
        <taxon>Ochrophyta</taxon>
        <taxon>Bacillariophyta</taxon>
        <taxon>Mediophyceae</taxon>
        <taxon>Lithodesmiophycidae</taxon>
        <taxon>Lithodesmiales</taxon>
        <taxon>Lithodesmiaceae</taxon>
        <taxon>Ditylum</taxon>
    </lineage>
</organism>
<dbReference type="InterPro" id="IPR051114">
    <property type="entry name" value="Mito_RNA_Proc_CCM1"/>
</dbReference>
<dbReference type="PROSITE" id="PS51375">
    <property type="entry name" value="PPR"/>
    <property type="match status" value="4"/>
</dbReference>
<protein>
    <recommendedName>
        <fullName evidence="3">Pentacotripeptide-repeat region of PRORP domain-containing protein</fullName>
    </recommendedName>
</protein>
<dbReference type="GO" id="GO:0005739">
    <property type="term" value="C:mitochondrion"/>
    <property type="evidence" value="ECO:0007669"/>
    <property type="project" value="TreeGrafter"/>
</dbReference>
<feature type="repeat" description="PPR" evidence="1">
    <location>
        <begin position="437"/>
        <end position="471"/>
    </location>
</feature>
<proteinExistence type="predicted"/>
<dbReference type="GO" id="GO:0006396">
    <property type="term" value="P:RNA processing"/>
    <property type="evidence" value="ECO:0007669"/>
    <property type="project" value="TreeGrafter"/>
</dbReference>
<dbReference type="Pfam" id="PF13041">
    <property type="entry name" value="PPR_2"/>
    <property type="match status" value="2"/>
</dbReference>